<dbReference type="EMBL" id="BAAADV010000004">
    <property type="protein sequence ID" value="GAA0675140.1"/>
    <property type="molecule type" value="Genomic_DNA"/>
</dbReference>
<evidence type="ECO:0008006" key="6">
    <source>
        <dbReference type="Google" id="ProtNLM"/>
    </source>
</evidence>
<evidence type="ECO:0000256" key="1">
    <source>
        <dbReference type="ARBA" id="ARBA00022603"/>
    </source>
</evidence>
<gene>
    <name evidence="4" type="ORF">GCM10009020_23430</name>
</gene>
<name>A0AAV3TBQ5_9EURY</name>
<dbReference type="GO" id="GO:0032259">
    <property type="term" value="P:methylation"/>
    <property type="evidence" value="ECO:0007669"/>
    <property type="project" value="UniProtKB-KW"/>
</dbReference>
<dbReference type="GO" id="GO:0003676">
    <property type="term" value="F:nucleic acid binding"/>
    <property type="evidence" value="ECO:0007669"/>
    <property type="project" value="InterPro"/>
</dbReference>
<dbReference type="AlphaFoldDB" id="A0AAV3TBQ5"/>
<dbReference type="InterPro" id="IPR002052">
    <property type="entry name" value="DNA_methylase_N6_adenine_CS"/>
</dbReference>
<dbReference type="InterPro" id="IPR029063">
    <property type="entry name" value="SAM-dependent_MTases_sf"/>
</dbReference>
<accession>A0AAV3TBQ5</accession>
<dbReference type="SUPFAM" id="SSF53335">
    <property type="entry name" value="S-adenosyl-L-methionine-dependent methyltransferases"/>
    <property type="match status" value="1"/>
</dbReference>
<evidence type="ECO:0000313" key="4">
    <source>
        <dbReference type="EMBL" id="GAA0675140.1"/>
    </source>
</evidence>
<dbReference type="PRINTS" id="PR00507">
    <property type="entry name" value="N12N6MTFRASE"/>
</dbReference>
<keyword evidence="2" id="KW-0808">Transferase</keyword>
<keyword evidence="1" id="KW-0489">Methyltransferase</keyword>
<evidence type="ECO:0000313" key="5">
    <source>
        <dbReference type="Proteomes" id="UP001500420"/>
    </source>
</evidence>
<dbReference type="RefSeq" id="WP_343774207.1">
    <property type="nucleotide sequence ID" value="NZ_BAAADV010000004.1"/>
</dbReference>
<dbReference type="Proteomes" id="UP001500420">
    <property type="component" value="Unassembled WGS sequence"/>
</dbReference>
<keyword evidence="5" id="KW-1185">Reference proteome</keyword>
<dbReference type="PANTHER" id="PTHR33841">
    <property type="entry name" value="DNA METHYLTRANSFERASE YEEA-RELATED"/>
    <property type="match status" value="1"/>
</dbReference>
<dbReference type="PROSITE" id="PS00092">
    <property type="entry name" value="N6_MTASE"/>
    <property type="match status" value="1"/>
</dbReference>
<protein>
    <recommendedName>
        <fullName evidence="6">Site-specific DNA-methyltransferase (adenine-specific)</fullName>
    </recommendedName>
</protein>
<keyword evidence="3" id="KW-0949">S-adenosyl-L-methionine</keyword>
<dbReference type="Gene3D" id="3.40.50.150">
    <property type="entry name" value="Vaccinia Virus protein VP39"/>
    <property type="match status" value="1"/>
</dbReference>
<evidence type="ECO:0000256" key="3">
    <source>
        <dbReference type="ARBA" id="ARBA00022691"/>
    </source>
</evidence>
<organism evidence="4 5">
    <name type="scientific">Natronoarchaeum mannanilyticum</name>
    <dbReference type="NCBI Taxonomy" id="926360"/>
    <lineage>
        <taxon>Archaea</taxon>
        <taxon>Methanobacteriati</taxon>
        <taxon>Methanobacteriota</taxon>
        <taxon>Stenosarchaea group</taxon>
        <taxon>Halobacteria</taxon>
        <taxon>Halobacteriales</taxon>
        <taxon>Natronoarchaeaceae</taxon>
    </lineage>
</organism>
<sequence>MTGAEHAPDVGERLADRLGRGSDAHARYAAAARDRPDDGVVADAVAEWLAFVRRSHGDAVDSLPGERSREALVRDWLYYDFLLERLFVAVERRLGVRVRDRAPGANSGALDVDLSAVHGAVVDDELRNRVDDALAAATGTGTVADAVDPDALRRLYESVVTRSVRLALGEYYTPRGVAALAVDALEGDVGADGVDADAGVGGDTYLDPGCGSGAFLSVLIDRKLAATADAGLNARERLDRITDAVVGIDLNPVAVRSATLSYVLSLAPLLAPSDVDSVAVPVFLTDALGVTRDDDLSYRGEPFDPTVDHLVGNPPWITWSDLPDAVRTAWCDGPAERLDLAPGDGATSLLGHANDDISVPFVLTCADRYLAPDGDAAFVLKRTIAKGPAGRRLRAQRLDDAPLQVRRVHDFADLRPFGDGVRAGAAIFALSAGEPASTPIPVTAWARGDAAPEFSTRAAIDATLAREETEFVPVDADDPASSWLRADADRRALGECAHEIRHGVKDDAREVFEIDRSRLADLEPDRVFPYLKSRHVVKYGLFGHDLRIVPQRKAGEDNEERLEREWPRTYEHLQERRERLEERSSSWLDRGPFYSVFGLGEYTWADYKVVWCRLGYKPHFAVVSTVEDEDLGEKPVVPGDHCMFVATDDEREAHFLCALLNSSIYQRSLDDVVSEGKSSLSKAVVSRLYLPDAEDVPDALVDRLADGSRRAHEIVPEHTDVSKREYNRTTIGALEPIRADVDAAVEELLARRDE</sequence>
<comment type="caution">
    <text evidence="4">The sequence shown here is derived from an EMBL/GenBank/DDBJ whole genome shotgun (WGS) entry which is preliminary data.</text>
</comment>
<evidence type="ECO:0000256" key="2">
    <source>
        <dbReference type="ARBA" id="ARBA00022679"/>
    </source>
</evidence>
<reference evidence="4 5" key="1">
    <citation type="journal article" date="2019" name="Int. J. Syst. Evol. Microbiol.">
        <title>The Global Catalogue of Microorganisms (GCM) 10K type strain sequencing project: providing services to taxonomists for standard genome sequencing and annotation.</title>
        <authorList>
            <consortium name="The Broad Institute Genomics Platform"/>
            <consortium name="The Broad Institute Genome Sequencing Center for Infectious Disease"/>
            <person name="Wu L."/>
            <person name="Ma J."/>
        </authorList>
    </citation>
    <scope>NUCLEOTIDE SEQUENCE [LARGE SCALE GENOMIC DNA]</scope>
    <source>
        <strain evidence="4 5">JCM 16328</strain>
    </source>
</reference>
<dbReference type="GO" id="GO:0009007">
    <property type="term" value="F:site-specific DNA-methyltransferase (adenine-specific) activity"/>
    <property type="evidence" value="ECO:0007669"/>
    <property type="project" value="UniProtKB-EC"/>
</dbReference>
<proteinExistence type="predicted"/>
<dbReference type="PANTHER" id="PTHR33841:SF5">
    <property type="entry name" value="DNA METHYLASE (MODIFICATION METHYLASE) (METHYLTRANSFERASE)-RELATED"/>
    <property type="match status" value="1"/>
</dbReference>
<dbReference type="InterPro" id="IPR050953">
    <property type="entry name" value="N4_N6_ade-DNA_methylase"/>
</dbReference>